<keyword evidence="7" id="KW-0221">Differentiation</keyword>
<dbReference type="InterPro" id="IPR025605">
    <property type="entry name" value="OST-HTH/LOTUS_dom"/>
</dbReference>
<dbReference type="Pfam" id="PF00567">
    <property type="entry name" value="TUDOR"/>
    <property type="match status" value="1"/>
</dbReference>
<dbReference type="InterPro" id="IPR035437">
    <property type="entry name" value="SNase_OB-fold_sf"/>
</dbReference>
<evidence type="ECO:0000256" key="8">
    <source>
        <dbReference type="ARBA" id="ARBA00022871"/>
    </source>
</evidence>
<dbReference type="AlphaFoldDB" id="A0AAQ4S8S2"/>
<keyword evidence="12" id="KW-1185">Reference proteome</keyword>
<evidence type="ECO:0000313" key="11">
    <source>
        <dbReference type="Ensembl" id="ENSGACP00000071517.1"/>
    </source>
</evidence>
<dbReference type="SUPFAM" id="SSF63748">
    <property type="entry name" value="Tudor/PWWP/MBT"/>
    <property type="match status" value="1"/>
</dbReference>
<dbReference type="InterPro" id="IPR041966">
    <property type="entry name" value="LOTUS-like"/>
</dbReference>
<dbReference type="InterPro" id="IPR002999">
    <property type="entry name" value="Tudor"/>
</dbReference>
<accession>A0AAQ4S8S2</accession>
<dbReference type="PROSITE" id="PS51644">
    <property type="entry name" value="HTH_OST"/>
    <property type="match status" value="3"/>
</dbReference>
<feature type="region of interest" description="Disordered" evidence="9">
    <location>
        <begin position="225"/>
        <end position="273"/>
    </location>
</feature>
<evidence type="ECO:0000256" key="6">
    <source>
        <dbReference type="ARBA" id="ARBA00022737"/>
    </source>
</evidence>
<evidence type="ECO:0000256" key="9">
    <source>
        <dbReference type="SAM" id="MobiDB-lite"/>
    </source>
</evidence>
<dbReference type="Ensembl" id="ENSGACT00000043017.1">
    <property type="protein sequence ID" value="ENSGACP00000071517.1"/>
    <property type="gene ID" value="ENSGACG00000025928.1"/>
</dbReference>
<feature type="domain" description="HTH OST-type" evidence="10">
    <location>
        <begin position="142"/>
        <end position="218"/>
    </location>
</feature>
<proteinExistence type="inferred from homology"/>
<evidence type="ECO:0000313" key="12">
    <source>
        <dbReference type="Proteomes" id="UP000007635"/>
    </source>
</evidence>
<dbReference type="PANTHER" id="PTHR22948:SF19">
    <property type="entry name" value="TUDOR DOMAIN-CONTAINING PROTEIN 5"/>
    <property type="match status" value="1"/>
</dbReference>
<evidence type="ECO:0000259" key="10">
    <source>
        <dbReference type="PROSITE" id="PS51644"/>
    </source>
</evidence>
<evidence type="ECO:0000256" key="7">
    <source>
        <dbReference type="ARBA" id="ARBA00022782"/>
    </source>
</evidence>
<evidence type="ECO:0000256" key="5">
    <source>
        <dbReference type="ARBA" id="ARBA00022490"/>
    </source>
</evidence>
<dbReference type="GO" id="GO:0007283">
    <property type="term" value="P:spermatogenesis"/>
    <property type="evidence" value="ECO:0007669"/>
    <property type="project" value="UniProtKB-KW"/>
</dbReference>
<dbReference type="GeneTree" id="ENSGT00940000159902"/>
<dbReference type="Proteomes" id="UP000007635">
    <property type="component" value="Chromosome VIII"/>
</dbReference>
<reference evidence="11" key="3">
    <citation type="submission" date="2025-09" db="UniProtKB">
        <authorList>
            <consortium name="Ensembl"/>
        </authorList>
    </citation>
    <scope>IDENTIFICATION</scope>
</reference>
<evidence type="ECO:0000256" key="3">
    <source>
        <dbReference type="ARBA" id="ARBA00013420"/>
    </source>
</evidence>
<evidence type="ECO:0000256" key="2">
    <source>
        <dbReference type="ARBA" id="ARBA00010384"/>
    </source>
</evidence>
<dbReference type="InterPro" id="IPR050621">
    <property type="entry name" value="Tudor_domain_containing"/>
</dbReference>
<reference evidence="11" key="2">
    <citation type="submission" date="2025-08" db="UniProtKB">
        <authorList>
            <consortium name="Ensembl"/>
        </authorList>
    </citation>
    <scope>IDENTIFICATION</scope>
</reference>
<feature type="domain" description="HTH OST-type" evidence="10">
    <location>
        <begin position="326"/>
        <end position="402"/>
    </location>
</feature>
<keyword evidence="6" id="KW-0677">Repeat</keyword>
<dbReference type="GO" id="GO:0005737">
    <property type="term" value="C:cytoplasm"/>
    <property type="evidence" value="ECO:0007669"/>
    <property type="project" value="UniProtKB-SubCell"/>
</dbReference>
<keyword evidence="5" id="KW-0963">Cytoplasm</keyword>
<keyword evidence="8" id="KW-0744">Spermatogenesis</keyword>
<dbReference type="Gene3D" id="3.30.420.610">
    <property type="entry name" value="LOTUS domain-like"/>
    <property type="match status" value="3"/>
</dbReference>
<evidence type="ECO:0000256" key="4">
    <source>
        <dbReference type="ARBA" id="ARBA00022473"/>
    </source>
</evidence>
<dbReference type="Pfam" id="PF12872">
    <property type="entry name" value="OST-HTH"/>
    <property type="match status" value="3"/>
</dbReference>
<protein>
    <recommendedName>
        <fullName evidence="3">Tudor domain-containing protein 5</fullName>
    </recommendedName>
</protein>
<dbReference type="Gene3D" id="2.40.50.90">
    <property type="match status" value="1"/>
</dbReference>
<feature type="domain" description="HTH OST-type" evidence="10">
    <location>
        <begin position="22"/>
        <end position="95"/>
    </location>
</feature>
<keyword evidence="4" id="KW-0217">Developmental protein</keyword>
<dbReference type="PANTHER" id="PTHR22948">
    <property type="entry name" value="TUDOR DOMAIN CONTAINING PROTEIN"/>
    <property type="match status" value="1"/>
</dbReference>
<evidence type="ECO:0000256" key="1">
    <source>
        <dbReference type="ARBA" id="ARBA00004496"/>
    </source>
</evidence>
<reference evidence="11 12" key="1">
    <citation type="journal article" date="2021" name="G3 (Bethesda)">
        <title>Improved contiguity of the threespine stickleback genome using long-read sequencing.</title>
        <authorList>
            <person name="Nath S."/>
            <person name="Shaw D.E."/>
            <person name="White M.A."/>
        </authorList>
    </citation>
    <scope>NUCLEOTIDE SEQUENCE [LARGE SCALE GENOMIC DNA]</scope>
    <source>
        <strain evidence="11 12">Lake Benthic</strain>
    </source>
</reference>
<comment type="subcellular location">
    <subcellularLocation>
        <location evidence="1">Cytoplasm</location>
    </subcellularLocation>
</comment>
<sequence>ACVSLGPTACSGSGLKMNQEEVFANLKKDVRSLLISSKTGLDADQLKRDYVAMLGRPMPLNLLGFRHVMDMVKEMPEVVSFNFRVDGSMFLTAVGDDSTRNIEELVAKQRKPKKTTRQRVISFSPRYCHRPAAMVLPRRGRAPPSAPAHLRAQLCILLSQGPLKLSDLEAGFLRCFCQPLRVHNYGFYSIVEMLKAVEDLVVIQQGKLGSVLILKEHVMLQRSRNTRTLHMKSELPKSLNSGPKVPDARTQTPTEPVPVKQSPVNQPAPEATFGPVHKQSIAHKPQMVEKNQEEKPAHGQDDQLFQSHVLEELCQKIVENGVAGTISPELKDKLREVVGQSSGGLSVHDLPAEYKRVFGEELPVQQSGFVSVTELVGAMSDTFHLKPVDSEIAQHWIVIDIQDCGSKQSDSEGTECVDSRPKRSFISSCLRSGESPWEGKLEEHHDCITADDDKLETSNNFKTHEMVRPGAPHDAVQSQRLEPPTRRGARELVEVLVERVESPGLFYIRFSESEEARAMEDMMIEMRQRYTCPEVSERYRLPQPFVRTGQVCCVSPKGMWFYRVVIHQIVSPTEVQVYYVDFGDMMVVQTAILKFLKSCFSILPAQAVPSSLAGIKPSTGSWTAEAGAAFQKLCADRTLVGALDRYTGEVLQLYLCDTHTDQDLYIHTVLLSQGHGAACSSTASAAVSCAHMSLYMGKGMVALPEVEVVLPKQAEMLQRSLSASLEVKEEELPELELVGPNLQVGPSNALHVHNAAAFIPCLCKTLTPSV</sequence>
<dbReference type="GO" id="GO:0030154">
    <property type="term" value="P:cell differentiation"/>
    <property type="evidence" value="ECO:0007669"/>
    <property type="project" value="UniProtKB-KW"/>
</dbReference>
<organism evidence="11 12">
    <name type="scientific">Gasterosteus aculeatus aculeatus</name>
    <name type="common">three-spined stickleback</name>
    <dbReference type="NCBI Taxonomy" id="481459"/>
    <lineage>
        <taxon>Eukaryota</taxon>
        <taxon>Metazoa</taxon>
        <taxon>Chordata</taxon>
        <taxon>Craniata</taxon>
        <taxon>Vertebrata</taxon>
        <taxon>Euteleostomi</taxon>
        <taxon>Actinopterygii</taxon>
        <taxon>Neopterygii</taxon>
        <taxon>Teleostei</taxon>
        <taxon>Neoteleostei</taxon>
        <taxon>Acanthomorphata</taxon>
        <taxon>Eupercaria</taxon>
        <taxon>Perciformes</taxon>
        <taxon>Cottioidei</taxon>
        <taxon>Gasterosteales</taxon>
        <taxon>Gasterosteidae</taxon>
        <taxon>Gasterosteus</taxon>
    </lineage>
</organism>
<name>A0AAQ4S8S2_GASAC</name>
<comment type="similarity">
    <text evidence="2">Belongs to the TDRD5 family.</text>
</comment>
<dbReference type="Gene3D" id="2.30.30.140">
    <property type="match status" value="1"/>
</dbReference>